<comment type="caution">
    <text evidence="1">The sequence shown here is derived from an EMBL/GenBank/DDBJ whole genome shotgun (WGS) entry which is preliminary data.</text>
</comment>
<dbReference type="EMBL" id="CAJVQB010023402">
    <property type="protein sequence ID" value="CAG8801771.1"/>
    <property type="molecule type" value="Genomic_DNA"/>
</dbReference>
<evidence type="ECO:0000313" key="1">
    <source>
        <dbReference type="EMBL" id="CAG8801771.1"/>
    </source>
</evidence>
<name>A0ABN7VVL6_GIGMA</name>
<accession>A0ABN7VVL6</accession>
<gene>
    <name evidence="1" type="ORF">GMARGA_LOCUS23266</name>
</gene>
<reference evidence="1 2" key="1">
    <citation type="submission" date="2021-06" db="EMBL/GenBank/DDBJ databases">
        <authorList>
            <person name="Kallberg Y."/>
            <person name="Tangrot J."/>
            <person name="Rosling A."/>
        </authorList>
    </citation>
    <scope>NUCLEOTIDE SEQUENCE [LARGE SCALE GENOMIC DNA]</scope>
    <source>
        <strain evidence="1 2">120-4 pot B 10/14</strain>
    </source>
</reference>
<feature type="non-terminal residue" evidence="1">
    <location>
        <position position="1"/>
    </location>
</feature>
<proteinExistence type="predicted"/>
<evidence type="ECO:0000313" key="2">
    <source>
        <dbReference type="Proteomes" id="UP000789901"/>
    </source>
</evidence>
<keyword evidence="2" id="KW-1185">Reference proteome</keyword>
<sequence length="73" mass="8110">PNKKQTTITKAFEISSSKPHNTTEQAICDKAITEIVPSREKIKNLIDEGFNQISSCLRHDLLQAKTVSLTADL</sequence>
<dbReference type="Proteomes" id="UP000789901">
    <property type="component" value="Unassembled WGS sequence"/>
</dbReference>
<organism evidence="1 2">
    <name type="scientific">Gigaspora margarita</name>
    <dbReference type="NCBI Taxonomy" id="4874"/>
    <lineage>
        <taxon>Eukaryota</taxon>
        <taxon>Fungi</taxon>
        <taxon>Fungi incertae sedis</taxon>
        <taxon>Mucoromycota</taxon>
        <taxon>Glomeromycotina</taxon>
        <taxon>Glomeromycetes</taxon>
        <taxon>Diversisporales</taxon>
        <taxon>Gigasporaceae</taxon>
        <taxon>Gigaspora</taxon>
    </lineage>
</organism>
<protein>
    <submittedName>
        <fullName evidence="1">13432_t:CDS:1</fullName>
    </submittedName>
</protein>